<evidence type="ECO:0000256" key="2">
    <source>
        <dbReference type="ARBA" id="ARBA00023052"/>
    </source>
</evidence>
<evidence type="ECO:0000259" key="4">
    <source>
        <dbReference type="Pfam" id="PF00205"/>
    </source>
</evidence>
<dbReference type="SUPFAM" id="SSF52518">
    <property type="entry name" value="Thiamin diphosphate-binding fold (THDP-binding)"/>
    <property type="match status" value="2"/>
</dbReference>
<dbReference type="InterPro" id="IPR047211">
    <property type="entry name" value="POXB-like"/>
</dbReference>
<keyword evidence="7" id="KW-0670">Pyruvate</keyword>
<dbReference type="CDD" id="cd07039">
    <property type="entry name" value="TPP_PYR_POX"/>
    <property type="match status" value="1"/>
</dbReference>
<dbReference type="Pfam" id="PF00205">
    <property type="entry name" value="TPP_enzyme_M"/>
    <property type="match status" value="1"/>
</dbReference>
<evidence type="ECO:0000313" key="7">
    <source>
        <dbReference type="EMBL" id="TWB48939.1"/>
    </source>
</evidence>
<dbReference type="InterPro" id="IPR029061">
    <property type="entry name" value="THDP-binding"/>
</dbReference>
<dbReference type="Proteomes" id="UP000318050">
    <property type="component" value="Unassembled WGS sequence"/>
</dbReference>
<dbReference type="EMBL" id="VITT01000027">
    <property type="protein sequence ID" value="TWB48939.1"/>
    <property type="molecule type" value="Genomic_DNA"/>
</dbReference>
<evidence type="ECO:0000259" key="5">
    <source>
        <dbReference type="Pfam" id="PF02775"/>
    </source>
</evidence>
<name>A0A560HTT7_9PROT</name>
<organism evidence="7 8">
    <name type="scientific">Nitrospirillum amazonense</name>
    <dbReference type="NCBI Taxonomy" id="28077"/>
    <lineage>
        <taxon>Bacteria</taxon>
        <taxon>Pseudomonadati</taxon>
        <taxon>Pseudomonadota</taxon>
        <taxon>Alphaproteobacteria</taxon>
        <taxon>Rhodospirillales</taxon>
        <taxon>Azospirillaceae</taxon>
        <taxon>Nitrospirillum</taxon>
    </lineage>
</organism>
<dbReference type="GO" id="GO:0003824">
    <property type="term" value="F:catalytic activity"/>
    <property type="evidence" value="ECO:0007669"/>
    <property type="project" value="InterPro"/>
</dbReference>
<dbReference type="PANTHER" id="PTHR42981">
    <property type="entry name" value="PYRUVATE DEHYDROGENASE [UBIQUINONE]"/>
    <property type="match status" value="1"/>
</dbReference>
<dbReference type="Gene3D" id="3.40.50.1220">
    <property type="entry name" value="TPP-binding domain"/>
    <property type="match status" value="1"/>
</dbReference>
<feature type="domain" description="Thiamine pyrophosphate enzyme TPP-binding" evidence="5">
    <location>
        <begin position="380"/>
        <end position="524"/>
    </location>
</feature>
<dbReference type="Gene3D" id="3.40.50.970">
    <property type="match status" value="2"/>
</dbReference>
<sequence length="570" mass="61601">MSKKVAQIIVETLEQAGVRNCYGVVGDTLNLIAHNISTSSIDWIHMRHEEAGAFAAQGEALLTGGLTAIAGSCGPGSLHFINGVVEANRNRAPVIVIATQVVRDELGFDFPQEIDFKAIYGSCSVYCDMILTPNQARRKTVMACQAALAKRGVAVLVVPVDISHSDVHDDVPYAVHTSDPLVRPIDADLDRAAAFLNNGQKVAIYGGSGCRDAHDAIIRLAGILKAPVAHTSRGKDALAYDNPYNVGMTGIIGTEAGYQALHDCDTLLLLGADFAWRQFYPKHARIVQIDLDPTHLGRRHPIALGLTGDIKATVEALIPRVQEKTDTHFLDRLVKRYHEVITSHMVKAAPKRRDTISGIHLTEVIDRMAADDALVTGDDGTPTVWMHRYFTATAQRRFFGSLLHGTMASAMPTALGLQKAAPDRQVIALSGDGGIAMLFGDLLTAVQEKLPIKIAVYDNGKLGFIDIEQKSEGLLPLYTHLQNPDFGKVAEAMGLWGRSVSRADELEEAVGSWLAHPGPALLNVKVEGMTLVMPPVIEFGPAYGMALYSARAILGGQSQDVIEMIQENFL</sequence>
<dbReference type="InterPro" id="IPR000399">
    <property type="entry name" value="TPP-bd_CS"/>
</dbReference>
<dbReference type="Pfam" id="PF02775">
    <property type="entry name" value="TPP_enzyme_C"/>
    <property type="match status" value="1"/>
</dbReference>
<dbReference type="InterPro" id="IPR012001">
    <property type="entry name" value="Thiamin_PyroP_enz_TPP-bd_dom"/>
</dbReference>
<gene>
    <name evidence="7" type="ORF">FBZ92_12741</name>
</gene>
<dbReference type="InterPro" id="IPR029035">
    <property type="entry name" value="DHS-like_NAD/FAD-binding_dom"/>
</dbReference>
<dbReference type="OrthoDB" id="4494979at2"/>
<evidence type="ECO:0000256" key="1">
    <source>
        <dbReference type="ARBA" id="ARBA00007812"/>
    </source>
</evidence>
<evidence type="ECO:0000259" key="6">
    <source>
        <dbReference type="Pfam" id="PF02776"/>
    </source>
</evidence>
<dbReference type="Pfam" id="PF02776">
    <property type="entry name" value="TPP_enzyme_N"/>
    <property type="match status" value="1"/>
</dbReference>
<dbReference type="GO" id="GO:0019752">
    <property type="term" value="P:carboxylic acid metabolic process"/>
    <property type="evidence" value="ECO:0007669"/>
    <property type="project" value="UniProtKB-ARBA"/>
</dbReference>
<evidence type="ECO:0000313" key="8">
    <source>
        <dbReference type="Proteomes" id="UP000318050"/>
    </source>
</evidence>
<dbReference type="GO" id="GO:0030976">
    <property type="term" value="F:thiamine pyrophosphate binding"/>
    <property type="evidence" value="ECO:0007669"/>
    <property type="project" value="InterPro"/>
</dbReference>
<dbReference type="InterPro" id="IPR047210">
    <property type="entry name" value="TPP_PYR_POXB-like"/>
</dbReference>
<comment type="caution">
    <text evidence="7">The sequence shown here is derived from an EMBL/GenBank/DDBJ whole genome shotgun (WGS) entry which is preliminary data.</text>
</comment>
<dbReference type="SUPFAM" id="SSF52467">
    <property type="entry name" value="DHS-like NAD/FAD-binding domain"/>
    <property type="match status" value="1"/>
</dbReference>
<dbReference type="CDD" id="cd02014">
    <property type="entry name" value="TPP_POX"/>
    <property type="match status" value="1"/>
</dbReference>
<dbReference type="PANTHER" id="PTHR42981:SF2">
    <property type="entry name" value="PYRUVATE DEHYDROGENASE [UBIQUINONE]"/>
    <property type="match status" value="1"/>
</dbReference>
<dbReference type="GO" id="GO:0000287">
    <property type="term" value="F:magnesium ion binding"/>
    <property type="evidence" value="ECO:0007669"/>
    <property type="project" value="InterPro"/>
</dbReference>
<dbReference type="AlphaFoldDB" id="A0A560HTT7"/>
<accession>A0A560HTT7</accession>
<feature type="domain" description="Thiamine pyrophosphate enzyme central" evidence="4">
    <location>
        <begin position="189"/>
        <end position="317"/>
    </location>
</feature>
<reference evidence="7 8" key="1">
    <citation type="submission" date="2019-06" db="EMBL/GenBank/DDBJ databases">
        <title>Genomic Encyclopedia of Type Strains, Phase IV (KMG-V): Genome sequencing to study the core and pangenomes of soil and plant-associated prokaryotes.</title>
        <authorList>
            <person name="Whitman W."/>
        </authorList>
    </citation>
    <scope>NUCLEOTIDE SEQUENCE [LARGE SCALE GENOMIC DNA]</scope>
    <source>
        <strain evidence="7 8">BR 11140</strain>
    </source>
</reference>
<feature type="domain" description="Thiamine pyrophosphate enzyme N-terminal TPP-binding" evidence="6">
    <location>
        <begin position="4"/>
        <end position="119"/>
    </location>
</feature>
<dbReference type="PROSITE" id="PS00187">
    <property type="entry name" value="TPP_ENZYMES"/>
    <property type="match status" value="1"/>
</dbReference>
<dbReference type="InterPro" id="IPR012000">
    <property type="entry name" value="Thiamin_PyroP_enz_cen_dom"/>
</dbReference>
<dbReference type="InterPro" id="IPR011766">
    <property type="entry name" value="TPP_enzyme_TPP-bd"/>
</dbReference>
<keyword evidence="2 3" id="KW-0786">Thiamine pyrophosphate</keyword>
<proteinExistence type="inferred from homology"/>
<dbReference type="InterPro" id="IPR047212">
    <property type="entry name" value="TPP_POXB-like"/>
</dbReference>
<protein>
    <submittedName>
        <fullName evidence="7">Pyruvate dehydrogenase (Quinone)</fullName>
    </submittedName>
</protein>
<comment type="similarity">
    <text evidence="1 3">Belongs to the TPP enzyme family.</text>
</comment>
<evidence type="ECO:0000256" key="3">
    <source>
        <dbReference type="RuleBase" id="RU362132"/>
    </source>
</evidence>